<feature type="transmembrane region" description="Helical" evidence="6">
    <location>
        <begin position="21"/>
        <end position="49"/>
    </location>
</feature>
<evidence type="ECO:0000256" key="5">
    <source>
        <dbReference type="ARBA" id="ARBA00023136"/>
    </source>
</evidence>
<feature type="transmembrane region" description="Helical" evidence="6">
    <location>
        <begin position="290"/>
        <end position="310"/>
    </location>
</feature>
<dbReference type="Pfam" id="PF07690">
    <property type="entry name" value="MFS_1"/>
    <property type="match status" value="1"/>
</dbReference>
<feature type="domain" description="Major facilitator superfamily (MFS) profile" evidence="7">
    <location>
        <begin position="1"/>
        <end position="404"/>
    </location>
</feature>
<dbReference type="GO" id="GO:0022857">
    <property type="term" value="F:transmembrane transporter activity"/>
    <property type="evidence" value="ECO:0007669"/>
    <property type="project" value="InterPro"/>
</dbReference>
<feature type="transmembrane region" description="Helical" evidence="6">
    <location>
        <begin position="55"/>
        <end position="78"/>
    </location>
</feature>
<organism evidence="8">
    <name type="scientific">Micromonospora carbonacea</name>
    <dbReference type="NCBI Taxonomy" id="47853"/>
    <lineage>
        <taxon>Bacteria</taxon>
        <taxon>Bacillati</taxon>
        <taxon>Actinomycetota</taxon>
        <taxon>Actinomycetes</taxon>
        <taxon>Micromonosporales</taxon>
        <taxon>Micromonosporaceae</taxon>
        <taxon>Micromonospora</taxon>
    </lineage>
</organism>
<dbReference type="SUPFAM" id="SSF103473">
    <property type="entry name" value="MFS general substrate transporter"/>
    <property type="match status" value="1"/>
</dbReference>
<dbReference type="Gene3D" id="1.20.1250.20">
    <property type="entry name" value="MFS general substrate transporter like domains"/>
    <property type="match status" value="1"/>
</dbReference>
<evidence type="ECO:0000259" key="7">
    <source>
        <dbReference type="PROSITE" id="PS50850"/>
    </source>
</evidence>
<dbReference type="InterPro" id="IPR020846">
    <property type="entry name" value="MFS_dom"/>
</dbReference>
<dbReference type="InterPro" id="IPR011701">
    <property type="entry name" value="MFS"/>
</dbReference>
<feature type="transmembrane region" description="Helical" evidence="6">
    <location>
        <begin position="258"/>
        <end position="278"/>
    </location>
</feature>
<sequence length="413" mass="42678">MTATSARELPLRPDSSRPRDFRLYWLAGGINLLGSQASGLVLPLVALAVSGSPTSAGLVGGLGLAGRLVAAPAAGVLADRLPRKAMMVTALLVAAGAMATVAGTLAADAVTLGILAGAAFVEGVAQAGYESAGAGAIRRVLPPDDQRALARLEARNHAMQIAGPLLGGALFQLARWAPFLADVVSYLVAASCVAAIRTDLNPQRTDRNSFLADLRTGLRFVWEHPFLRFVTIWAAGINFVFGALIYHTILVAGGRGDLPVSVGLILTIASVGGLVGALSAPRVLRHLRPVVAIPIASWATVGLVAALCVARQPWSYGLLFGLVFLLTPMVAIVFQSRAITITPDHLQGRVATVIGTTGEALRVLAPVLAGALVARYHPGAVALIFAAVLAMLAAYATANVRKLRTGTAPAKED</sequence>
<reference evidence="8" key="1">
    <citation type="submission" date="2020-08" db="EMBL/GenBank/DDBJ databases">
        <title>A bifunctional nitrone conjugated secondary metabolite targeting the ribosome.</title>
        <authorList>
            <person name="Limbrick E.M."/>
            <person name="Graf M."/>
            <person name="Derewacz D.K."/>
            <person name="Nguyen F."/>
            <person name="Spraggins J.M."/>
            <person name="Wieland M."/>
            <person name="Ynigez-Gutierrez A.E."/>
            <person name="Reisman B.J."/>
            <person name="Zinshteyn B."/>
            <person name="McCulloch K."/>
            <person name="Iverson T.M."/>
            <person name="Green R."/>
            <person name="Wilson D.N."/>
            <person name="Bachmann B.O."/>
        </authorList>
    </citation>
    <scope>NUCLEOTIDE SEQUENCE</scope>
    <source>
        <strain evidence="8">Africana</strain>
    </source>
</reference>
<feature type="transmembrane region" description="Helical" evidence="6">
    <location>
        <begin position="90"/>
        <end position="121"/>
    </location>
</feature>
<dbReference type="GO" id="GO:0005886">
    <property type="term" value="C:plasma membrane"/>
    <property type="evidence" value="ECO:0007669"/>
    <property type="project" value="UniProtKB-SubCell"/>
</dbReference>
<proteinExistence type="predicted"/>
<name>A0A7D6CG15_9ACTN</name>
<feature type="transmembrane region" description="Helical" evidence="6">
    <location>
        <begin position="226"/>
        <end position="246"/>
    </location>
</feature>
<dbReference type="PANTHER" id="PTHR23513:SF11">
    <property type="entry name" value="STAPHYLOFERRIN A TRANSPORTER"/>
    <property type="match status" value="1"/>
</dbReference>
<keyword evidence="2" id="KW-1003">Cell membrane</keyword>
<dbReference type="EMBL" id="CP058905">
    <property type="protein sequence ID" value="QLK00612.1"/>
    <property type="molecule type" value="Genomic_DNA"/>
</dbReference>
<feature type="transmembrane region" description="Helical" evidence="6">
    <location>
        <begin position="316"/>
        <end position="338"/>
    </location>
</feature>
<keyword evidence="4 6" id="KW-1133">Transmembrane helix</keyword>
<protein>
    <submittedName>
        <fullName evidence="8">MFS transporter</fullName>
    </submittedName>
</protein>
<evidence type="ECO:0000256" key="1">
    <source>
        <dbReference type="ARBA" id="ARBA00004651"/>
    </source>
</evidence>
<evidence type="ECO:0000256" key="6">
    <source>
        <dbReference type="SAM" id="Phobius"/>
    </source>
</evidence>
<keyword evidence="5 6" id="KW-0472">Membrane</keyword>
<dbReference type="PANTHER" id="PTHR23513">
    <property type="entry name" value="INTEGRAL MEMBRANE EFFLUX PROTEIN-RELATED"/>
    <property type="match status" value="1"/>
</dbReference>
<evidence type="ECO:0000313" key="8">
    <source>
        <dbReference type="EMBL" id="QLK00612.1"/>
    </source>
</evidence>
<keyword evidence="3 6" id="KW-0812">Transmembrane</keyword>
<gene>
    <name evidence="8" type="ORF">HZU44_11720</name>
</gene>
<accession>A0A7D6CG15</accession>
<feature type="transmembrane region" description="Helical" evidence="6">
    <location>
        <begin position="380"/>
        <end position="398"/>
    </location>
</feature>
<dbReference type="AlphaFoldDB" id="A0A7D6CG15"/>
<evidence type="ECO:0000256" key="4">
    <source>
        <dbReference type="ARBA" id="ARBA00022989"/>
    </source>
</evidence>
<evidence type="ECO:0000256" key="2">
    <source>
        <dbReference type="ARBA" id="ARBA00022475"/>
    </source>
</evidence>
<evidence type="ECO:0000256" key="3">
    <source>
        <dbReference type="ARBA" id="ARBA00022692"/>
    </source>
</evidence>
<dbReference type="CDD" id="cd06173">
    <property type="entry name" value="MFS_MefA_like"/>
    <property type="match status" value="1"/>
</dbReference>
<comment type="subcellular location">
    <subcellularLocation>
        <location evidence="1">Cell membrane</location>
        <topology evidence="1">Multi-pass membrane protein</topology>
    </subcellularLocation>
</comment>
<dbReference type="PROSITE" id="PS50850">
    <property type="entry name" value="MFS"/>
    <property type="match status" value="1"/>
</dbReference>
<dbReference type="InterPro" id="IPR036259">
    <property type="entry name" value="MFS_trans_sf"/>
</dbReference>